<keyword evidence="4" id="KW-1185">Reference proteome</keyword>
<feature type="coiled-coil region" evidence="1">
    <location>
        <begin position="1"/>
        <end position="28"/>
    </location>
</feature>
<evidence type="ECO:0000313" key="4">
    <source>
        <dbReference type="Proteomes" id="UP001317705"/>
    </source>
</evidence>
<evidence type="ECO:0000313" key="3">
    <source>
        <dbReference type="EMBL" id="BDV41391.1"/>
    </source>
</evidence>
<sequence length="51" mass="6001">MNEEVGELDELSREIRKIIDNNKKFLERVMDEDFEPDEPAGESEGEVFEEL</sequence>
<reference evidence="3 4" key="1">
    <citation type="submission" date="2022-12" db="EMBL/GenBank/DDBJ databases">
        <title>Polyphasic characterization of Geotalea uranireducens NIT-SL11 newly isolated from a complex of sewage sludge and microbially reduced graphene oxide.</title>
        <authorList>
            <person name="Xie L."/>
            <person name="Yoshida N."/>
            <person name="Meng L."/>
        </authorList>
    </citation>
    <scope>NUCLEOTIDE SEQUENCE [LARGE SCALE GENOMIC DNA]</scope>
    <source>
        <strain evidence="3 4">NIT-SL11</strain>
    </source>
</reference>
<dbReference type="RefSeq" id="WP_282001374.1">
    <property type="nucleotide sequence ID" value="NZ_AP027151.1"/>
</dbReference>
<name>A0ABN6VQG3_9BACT</name>
<organism evidence="3 4">
    <name type="scientific">Geotalea uraniireducens</name>
    <dbReference type="NCBI Taxonomy" id="351604"/>
    <lineage>
        <taxon>Bacteria</taxon>
        <taxon>Pseudomonadati</taxon>
        <taxon>Thermodesulfobacteriota</taxon>
        <taxon>Desulfuromonadia</taxon>
        <taxon>Geobacterales</taxon>
        <taxon>Geobacteraceae</taxon>
        <taxon>Geotalea</taxon>
    </lineage>
</organism>
<dbReference type="Proteomes" id="UP001317705">
    <property type="component" value="Chromosome"/>
</dbReference>
<evidence type="ECO:0000256" key="2">
    <source>
        <dbReference type="SAM" id="MobiDB-lite"/>
    </source>
</evidence>
<accession>A0ABN6VQG3</accession>
<dbReference type="EMBL" id="AP027151">
    <property type="protein sequence ID" value="BDV41391.1"/>
    <property type="molecule type" value="Genomic_DNA"/>
</dbReference>
<protein>
    <submittedName>
        <fullName evidence="3">Uncharacterized protein</fullName>
    </submittedName>
</protein>
<keyword evidence="1" id="KW-0175">Coiled coil</keyword>
<proteinExistence type="predicted"/>
<evidence type="ECO:0000256" key="1">
    <source>
        <dbReference type="SAM" id="Coils"/>
    </source>
</evidence>
<feature type="region of interest" description="Disordered" evidence="2">
    <location>
        <begin position="32"/>
        <end position="51"/>
    </location>
</feature>
<gene>
    <name evidence="3" type="ORF">GURASL_03140</name>
</gene>